<name>A0A813R5F1_9BILA</name>
<dbReference type="PANTHER" id="PTHR15407">
    <property type="entry name" value="FUKUTIN-RELATED"/>
    <property type="match status" value="1"/>
</dbReference>
<evidence type="ECO:0000256" key="2">
    <source>
        <dbReference type="ARBA" id="ARBA00022692"/>
    </source>
</evidence>
<evidence type="ECO:0000256" key="3">
    <source>
        <dbReference type="ARBA" id="ARBA00022989"/>
    </source>
</evidence>
<dbReference type="GO" id="GO:0009100">
    <property type="term" value="P:glycoprotein metabolic process"/>
    <property type="evidence" value="ECO:0007669"/>
    <property type="project" value="UniProtKB-ARBA"/>
</dbReference>
<dbReference type="PANTHER" id="PTHR15407:SF28">
    <property type="entry name" value="RIBITOL-5-PHOSPHATE TRANSFERASE FKTN"/>
    <property type="match status" value="1"/>
</dbReference>
<dbReference type="GO" id="GO:0016020">
    <property type="term" value="C:membrane"/>
    <property type="evidence" value="ECO:0007669"/>
    <property type="project" value="UniProtKB-SubCell"/>
</dbReference>
<dbReference type="AlphaFoldDB" id="A0A813R5F1"/>
<comment type="subcellular location">
    <subcellularLocation>
        <location evidence="1">Membrane</location>
        <topology evidence="1">Single-pass membrane protein</topology>
    </subcellularLocation>
</comment>
<reference evidence="6" key="1">
    <citation type="submission" date="2021-02" db="EMBL/GenBank/DDBJ databases">
        <authorList>
            <person name="Nowell W R."/>
        </authorList>
    </citation>
    <scope>NUCLEOTIDE SEQUENCE</scope>
</reference>
<evidence type="ECO:0000256" key="1">
    <source>
        <dbReference type="ARBA" id="ARBA00004167"/>
    </source>
</evidence>
<accession>A0A813R5F1</accession>
<keyword evidence="2" id="KW-0812">Transmembrane</keyword>
<feature type="domain" description="LicD/FKTN/FKRP nucleotidyltransferase" evidence="5">
    <location>
        <begin position="83"/>
        <end position="118"/>
    </location>
</feature>
<evidence type="ECO:0000256" key="4">
    <source>
        <dbReference type="ARBA" id="ARBA00023136"/>
    </source>
</evidence>
<organism evidence="6 8">
    <name type="scientific">Didymodactylos carnosus</name>
    <dbReference type="NCBI Taxonomy" id="1234261"/>
    <lineage>
        <taxon>Eukaryota</taxon>
        <taxon>Metazoa</taxon>
        <taxon>Spiralia</taxon>
        <taxon>Gnathifera</taxon>
        <taxon>Rotifera</taxon>
        <taxon>Eurotatoria</taxon>
        <taxon>Bdelloidea</taxon>
        <taxon>Philodinida</taxon>
        <taxon>Philodinidae</taxon>
        <taxon>Didymodactylos</taxon>
    </lineage>
</organism>
<dbReference type="Proteomes" id="UP000663829">
    <property type="component" value="Unassembled WGS sequence"/>
</dbReference>
<protein>
    <recommendedName>
        <fullName evidence="5">LicD/FKTN/FKRP nucleotidyltransferase domain-containing protein</fullName>
    </recommendedName>
</protein>
<keyword evidence="8" id="KW-1185">Reference proteome</keyword>
<dbReference type="OrthoDB" id="444255at2759"/>
<evidence type="ECO:0000313" key="8">
    <source>
        <dbReference type="Proteomes" id="UP000663829"/>
    </source>
</evidence>
<sequence>MLEGTLNYGYSSLYKIHLLLIDIKVLDLMLTVSSNLDKYDGKSLTFAITDAIAEQFKKNDSQLNLTRDPMSEIGKSLDNLEKHYWLAGGTLLGWYRHCGLIPFTQDVDFGLYAEEYDENIRNHFLGHRPSYLWGALGLVNDSLEFRLHTGKLTVDLFWAYKEGDHRWCGYQVQRTKFRRTLPLLSELCSGDLFGYRFSIPCDPVEYLNSEYGMNKWNLPLKTGYSWINLKIHSVWNNVAWLYATRLYTRDGKLRSDAFAINWISKYYNYTIETIPTFLNIVPDDPPPLGPLKKVLVYNTPPTRKPTPVTQIKNKIIVTIKKMTSN</sequence>
<dbReference type="Pfam" id="PF04991">
    <property type="entry name" value="LicD"/>
    <property type="match status" value="1"/>
</dbReference>
<dbReference type="EMBL" id="CAJNOQ010000232">
    <property type="protein sequence ID" value="CAF0775485.1"/>
    <property type="molecule type" value="Genomic_DNA"/>
</dbReference>
<gene>
    <name evidence="6" type="ORF">GPM918_LOCUS2167</name>
    <name evidence="7" type="ORF">SRO942_LOCUS2167</name>
</gene>
<evidence type="ECO:0000259" key="5">
    <source>
        <dbReference type="Pfam" id="PF04991"/>
    </source>
</evidence>
<evidence type="ECO:0000313" key="6">
    <source>
        <dbReference type="EMBL" id="CAF0775485.1"/>
    </source>
</evidence>
<dbReference type="InterPro" id="IPR009644">
    <property type="entry name" value="FKTN/MNN4/W02B3.4-1"/>
</dbReference>
<dbReference type="EMBL" id="CAJOBC010000232">
    <property type="protein sequence ID" value="CAF3558007.1"/>
    <property type="molecule type" value="Genomic_DNA"/>
</dbReference>
<dbReference type="InterPro" id="IPR007074">
    <property type="entry name" value="LicD/FKTN/FKRP_NTP_transf"/>
</dbReference>
<dbReference type="Proteomes" id="UP000681722">
    <property type="component" value="Unassembled WGS sequence"/>
</dbReference>
<keyword evidence="4" id="KW-0472">Membrane</keyword>
<comment type="caution">
    <text evidence="6">The sequence shown here is derived from an EMBL/GenBank/DDBJ whole genome shotgun (WGS) entry which is preliminary data.</text>
</comment>
<keyword evidence="3" id="KW-1133">Transmembrane helix</keyword>
<evidence type="ECO:0000313" key="7">
    <source>
        <dbReference type="EMBL" id="CAF3558007.1"/>
    </source>
</evidence>
<proteinExistence type="predicted"/>